<gene>
    <name evidence="3" type="ordered locus">BN6_20670</name>
</gene>
<dbReference type="RefSeq" id="WP_015099501.1">
    <property type="nucleotide sequence ID" value="NC_019673.1"/>
</dbReference>
<dbReference type="eggNOG" id="COG1051">
    <property type="taxonomic scope" value="Bacteria"/>
</dbReference>
<sequence length="222" mass="23851">MTTTLPARLRTGLTVDIALFTVHDRRLHVLAIRRGKPPYRGAVALPGGFVEKGEAVIGAALRELGEEAGLAVPAADLERVGVYGARGRDPRGWMISVAFAGYVPEAVAARAGSDARAVEWVPVDVLRSPGTEVAFDHRAIVRDAVTTFRDRLQYTAVALDFLPSEFTLDELRGVYEAVWGRPLGARGFADAVLGAGGFVERHGAVYRRGASAVLVPPIARRR</sequence>
<dbReference type="SUPFAM" id="SSF55811">
    <property type="entry name" value="Nudix"/>
    <property type="match status" value="1"/>
</dbReference>
<dbReference type="GO" id="GO:0016787">
    <property type="term" value="F:hydrolase activity"/>
    <property type="evidence" value="ECO:0007669"/>
    <property type="project" value="UniProtKB-KW"/>
</dbReference>
<keyword evidence="1" id="KW-0378">Hydrolase</keyword>
<dbReference type="AlphaFoldDB" id="K0JYS0"/>
<evidence type="ECO:0000313" key="3">
    <source>
        <dbReference type="EMBL" id="CCH29388.1"/>
    </source>
</evidence>
<dbReference type="EMBL" id="HE804045">
    <property type="protein sequence ID" value="CCH29388.1"/>
    <property type="molecule type" value="Genomic_DNA"/>
</dbReference>
<dbReference type="InterPro" id="IPR000086">
    <property type="entry name" value="NUDIX_hydrolase_dom"/>
</dbReference>
<organism evidence="3 4">
    <name type="scientific">Saccharothrix espanaensis (strain ATCC 51144 / DSM 44229 / JCM 9112 / NBRC 15066 / NRRL 15764)</name>
    <dbReference type="NCBI Taxonomy" id="1179773"/>
    <lineage>
        <taxon>Bacteria</taxon>
        <taxon>Bacillati</taxon>
        <taxon>Actinomycetota</taxon>
        <taxon>Actinomycetes</taxon>
        <taxon>Pseudonocardiales</taxon>
        <taxon>Pseudonocardiaceae</taxon>
        <taxon>Saccharothrix</taxon>
    </lineage>
</organism>
<dbReference type="InterPro" id="IPR054105">
    <property type="entry name" value="WHD_NrtR"/>
</dbReference>
<dbReference type="STRING" id="1179773.BN6_20670"/>
<accession>K0JYS0</accession>
<dbReference type="PANTHER" id="PTHR43736">
    <property type="entry name" value="ADP-RIBOSE PYROPHOSPHATASE"/>
    <property type="match status" value="1"/>
</dbReference>
<dbReference type="PROSITE" id="PS00893">
    <property type="entry name" value="NUDIX_BOX"/>
    <property type="match status" value="1"/>
</dbReference>
<dbReference type="CDD" id="cd18873">
    <property type="entry name" value="NUDIX_NadM_like"/>
    <property type="match status" value="1"/>
</dbReference>
<evidence type="ECO:0000256" key="1">
    <source>
        <dbReference type="ARBA" id="ARBA00022801"/>
    </source>
</evidence>
<dbReference type="Proteomes" id="UP000006281">
    <property type="component" value="Chromosome"/>
</dbReference>
<dbReference type="Pfam" id="PF21906">
    <property type="entry name" value="WHD_NrtR"/>
    <property type="match status" value="1"/>
</dbReference>
<dbReference type="HOGENOM" id="CLU_037162_3_3_11"/>
<feature type="domain" description="Nudix hydrolase" evidence="2">
    <location>
        <begin position="10"/>
        <end position="146"/>
    </location>
</feature>
<dbReference type="KEGG" id="sesp:BN6_20670"/>
<dbReference type="PATRIC" id="fig|1179773.3.peg.2069"/>
<evidence type="ECO:0000259" key="2">
    <source>
        <dbReference type="PROSITE" id="PS51462"/>
    </source>
</evidence>
<protein>
    <recommendedName>
        <fullName evidence="2">Nudix hydrolase domain-containing protein</fullName>
    </recommendedName>
</protein>
<reference evidence="3 4" key="1">
    <citation type="journal article" date="2012" name="BMC Genomics">
        <title>Complete genome sequence of Saccharothrix espanaensis DSM 44229T and comparison to the other completely sequenced Pseudonocardiaceae.</title>
        <authorList>
            <person name="Strobel T."/>
            <person name="Al-Dilaimi A."/>
            <person name="Blom J."/>
            <person name="Gessner A."/>
            <person name="Kalinowski J."/>
            <person name="Luzhetska M."/>
            <person name="Puhler A."/>
            <person name="Szczepanowski R."/>
            <person name="Bechthold A."/>
            <person name="Ruckert C."/>
        </authorList>
    </citation>
    <scope>NUCLEOTIDE SEQUENCE [LARGE SCALE GENOMIC DNA]</scope>
    <source>
        <strain evidence="4">ATCC 51144 / DSM 44229 / JCM 9112 / NBRC 15066 / NRRL 15764</strain>
    </source>
</reference>
<dbReference type="InterPro" id="IPR036390">
    <property type="entry name" value="WH_DNA-bd_sf"/>
</dbReference>
<dbReference type="PROSITE" id="PS51462">
    <property type="entry name" value="NUDIX"/>
    <property type="match status" value="1"/>
</dbReference>
<dbReference type="Gene3D" id="1.10.10.10">
    <property type="entry name" value="Winged helix-like DNA-binding domain superfamily/Winged helix DNA-binding domain"/>
    <property type="match status" value="1"/>
</dbReference>
<dbReference type="InterPro" id="IPR036388">
    <property type="entry name" value="WH-like_DNA-bd_sf"/>
</dbReference>
<dbReference type="Gene3D" id="3.90.79.10">
    <property type="entry name" value="Nucleoside Triphosphate Pyrophosphohydrolase"/>
    <property type="match status" value="1"/>
</dbReference>
<evidence type="ECO:0000313" key="4">
    <source>
        <dbReference type="Proteomes" id="UP000006281"/>
    </source>
</evidence>
<dbReference type="Pfam" id="PF00293">
    <property type="entry name" value="NUDIX"/>
    <property type="match status" value="1"/>
</dbReference>
<keyword evidence="4" id="KW-1185">Reference proteome</keyword>
<proteinExistence type="predicted"/>
<dbReference type="InterPro" id="IPR015797">
    <property type="entry name" value="NUDIX_hydrolase-like_dom_sf"/>
</dbReference>
<dbReference type="SUPFAM" id="SSF46785">
    <property type="entry name" value="Winged helix' DNA-binding domain"/>
    <property type="match status" value="1"/>
</dbReference>
<name>K0JYS0_SACES</name>
<dbReference type="PANTHER" id="PTHR43736:SF4">
    <property type="entry name" value="SLR1690 PROTEIN"/>
    <property type="match status" value="1"/>
</dbReference>
<dbReference type="InterPro" id="IPR020084">
    <property type="entry name" value="NUDIX_hydrolase_CS"/>
</dbReference>